<reference evidence="1" key="1">
    <citation type="submission" date="2023-07" db="EMBL/GenBank/DDBJ databases">
        <title>draft genome sequence of fig (Ficus carica).</title>
        <authorList>
            <person name="Takahashi T."/>
            <person name="Nishimura K."/>
        </authorList>
    </citation>
    <scope>NUCLEOTIDE SEQUENCE</scope>
</reference>
<organism evidence="1 2">
    <name type="scientific">Ficus carica</name>
    <name type="common">Common fig</name>
    <dbReference type="NCBI Taxonomy" id="3494"/>
    <lineage>
        <taxon>Eukaryota</taxon>
        <taxon>Viridiplantae</taxon>
        <taxon>Streptophyta</taxon>
        <taxon>Embryophyta</taxon>
        <taxon>Tracheophyta</taxon>
        <taxon>Spermatophyta</taxon>
        <taxon>Magnoliopsida</taxon>
        <taxon>eudicotyledons</taxon>
        <taxon>Gunneridae</taxon>
        <taxon>Pentapetalae</taxon>
        <taxon>rosids</taxon>
        <taxon>fabids</taxon>
        <taxon>Rosales</taxon>
        <taxon>Moraceae</taxon>
        <taxon>Ficeae</taxon>
        <taxon>Ficus</taxon>
    </lineage>
</organism>
<sequence>MPSSVAEMRSKVLAQFKACGQVEASVGLSSSNGNGIGNMTRPPTLETLNLGLKPVPLVSMAEEFGPYKMAMNGRLLLFV</sequence>
<dbReference type="AlphaFoldDB" id="A0AA87ZWZ7"/>
<evidence type="ECO:0000313" key="2">
    <source>
        <dbReference type="Proteomes" id="UP001187192"/>
    </source>
</evidence>
<accession>A0AA87ZWZ7</accession>
<proteinExistence type="predicted"/>
<dbReference type="EMBL" id="BTGU01000014">
    <property type="protein sequence ID" value="GMN42107.1"/>
    <property type="molecule type" value="Genomic_DNA"/>
</dbReference>
<protein>
    <submittedName>
        <fullName evidence="1">Uncharacterized protein</fullName>
    </submittedName>
</protein>
<comment type="caution">
    <text evidence="1">The sequence shown here is derived from an EMBL/GenBank/DDBJ whole genome shotgun (WGS) entry which is preliminary data.</text>
</comment>
<gene>
    <name evidence="1" type="ORF">TIFTF001_011319</name>
</gene>
<dbReference type="Proteomes" id="UP001187192">
    <property type="component" value="Unassembled WGS sequence"/>
</dbReference>
<evidence type="ECO:0000313" key="1">
    <source>
        <dbReference type="EMBL" id="GMN42107.1"/>
    </source>
</evidence>
<keyword evidence="2" id="KW-1185">Reference proteome</keyword>
<name>A0AA87ZWZ7_FICCA</name>